<sequence length="274" mass="29676">MSKIAVVTAVSAGALFVSPSAIDAAELMRYGQQSDDVKELQIALKEQGYFNDHRATGYFGQLTLAAVRSFQADHQLAVDGIVGPKTLAKLHGDSQNEEPSFPNLNQPIELLQNGSSGEKVIALQVELKQLGYFNSRIDGFFGRITRDAVVRFQRSHGLSADGIVGPKTKQQIAIAIGTEAVPEEVAPPYEPEEILTEKNLSYGHTGDRVIELQQLLKDHGYYHGAMTGVFGQATERAVRALQSENGLAVDGIAGPDTMNWLHGNEPTNPDSDFS</sequence>
<dbReference type="PANTHER" id="PTHR41533:SF1">
    <property type="entry name" value="L,D-TRANSPEPTIDASE YCBB-RELATED"/>
    <property type="match status" value="1"/>
</dbReference>
<accession>A0ABS2P7W6</accession>
<proteinExistence type="predicted"/>
<feature type="domain" description="Peptidoglycan binding-like" evidence="1">
    <location>
        <begin position="34"/>
        <end position="90"/>
    </location>
</feature>
<evidence type="ECO:0000313" key="3">
    <source>
        <dbReference type="Proteomes" id="UP000741863"/>
    </source>
</evidence>
<reference evidence="2 3" key="1">
    <citation type="submission" date="2021-01" db="EMBL/GenBank/DDBJ databases">
        <title>Genomic Encyclopedia of Type Strains, Phase IV (KMG-IV): sequencing the most valuable type-strain genomes for metagenomic binning, comparative biology and taxonomic classification.</title>
        <authorList>
            <person name="Goeker M."/>
        </authorList>
    </citation>
    <scope>NUCLEOTIDE SEQUENCE [LARGE SCALE GENOMIC DNA]</scope>
    <source>
        <strain evidence="2 3">DSM 25540</strain>
    </source>
</reference>
<feature type="domain" description="Peptidoglycan binding-like" evidence="1">
    <location>
        <begin position="205"/>
        <end position="261"/>
    </location>
</feature>
<dbReference type="Proteomes" id="UP000741863">
    <property type="component" value="Unassembled WGS sequence"/>
</dbReference>
<dbReference type="InterPro" id="IPR002477">
    <property type="entry name" value="Peptidoglycan-bd-like"/>
</dbReference>
<dbReference type="InterPro" id="IPR036365">
    <property type="entry name" value="PGBD-like_sf"/>
</dbReference>
<dbReference type="InterPro" id="IPR052905">
    <property type="entry name" value="LD-transpeptidase_YkuD-like"/>
</dbReference>
<keyword evidence="3" id="KW-1185">Reference proteome</keyword>
<feature type="domain" description="Peptidoglycan binding-like" evidence="1">
    <location>
        <begin position="116"/>
        <end position="171"/>
    </location>
</feature>
<gene>
    <name evidence="2" type="ORF">JOD17_000498</name>
</gene>
<organism evidence="2 3">
    <name type="scientific">Geomicrobium sediminis</name>
    <dbReference type="NCBI Taxonomy" id="1347788"/>
    <lineage>
        <taxon>Bacteria</taxon>
        <taxon>Bacillati</taxon>
        <taxon>Bacillota</taxon>
        <taxon>Bacilli</taxon>
        <taxon>Bacillales</taxon>
        <taxon>Geomicrobium</taxon>
    </lineage>
</organism>
<dbReference type="RefSeq" id="WP_204695546.1">
    <property type="nucleotide sequence ID" value="NZ_JAFBEC010000001.1"/>
</dbReference>
<dbReference type="PANTHER" id="PTHR41533">
    <property type="entry name" value="L,D-TRANSPEPTIDASE HI_1667-RELATED"/>
    <property type="match status" value="1"/>
</dbReference>
<dbReference type="Pfam" id="PF01471">
    <property type="entry name" value="PG_binding_1"/>
    <property type="match status" value="3"/>
</dbReference>
<dbReference type="EMBL" id="JAFBEC010000001">
    <property type="protein sequence ID" value="MBM7631407.1"/>
    <property type="molecule type" value="Genomic_DNA"/>
</dbReference>
<evidence type="ECO:0000259" key="1">
    <source>
        <dbReference type="Pfam" id="PF01471"/>
    </source>
</evidence>
<dbReference type="InterPro" id="IPR036366">
    <property type="entry name" value="PGBDSf"/>
</dbReference>
<dbReference type="Gene3D" id="1.10.101.10">
    <property type="entry name" value="PGBD-like superfamily/PGBD"/>
    <property type="match status" value="3"/>
</dbReference>
<comment type="caution">
    <text evidence="2">The sequence shown here is derived from an EMBL/GenBank/DDBJ whole genome shotgun (WGS) entry which is preliminary data.</text>
</comment>
<dbReference type="SUPFAM" id="SSF47090">
    <property type="entry name" value="PGBD-like"/>
    <property type="match status" value="3"/>
</dbReference>
<name>A0ABS2P7W6_9BACL</name>
<protein>
    <submittedName>
        <fullName evidence="2">Peptidoglycan hydrolase-like protein with peptidoglycan-binding domain</fullName>
    </submittedName>
</protein>
<evidence type="ECO:0000313" key="2">
    <source>
        <dbReference type="EMBL" id="MBM7631407.1"/>
    </source>
</evidence>